<organism evidence="5">
    <name type="scientific">Glycine max</name>
    <name type="common">Soybean</name>
    <name type="synonym">Glycine hispida</name>
    <dbReference type="NCBI Taxonomy" id="3847"/>
    <lineage>
        <taxon>Eukaryota</taxon>
        <taxon>Viridiplantae</taxon>
        <taxon>Streptophyta</taxon>
        <taxon>Embryophyta</taxon>
        <taxon>Tracheophyta</taxon>
        <taxon>Spermatophyta</taxon>
        <taxon>Magnoliopsida</taxon>
        <taxon>eudicotyledons</taxon>
        <taxon>Gunneridae</taxon>
        <taxon>Pentapetalae</taxon>
        <taxon>rosids</taxon>
        <taxon>fabids</taxon>
        <taxon>Fabales</taxon>
        <taxon>Fabaceae</taxon>
        <taxon>Papilionoideae</taxon>
        <taxon>50 kb inversion clade</taxon>
        <taxon>NPAAA clade</taxon>
        <taxon>indigoferoid/millettioid clade</taxon>
        <taxon>Phaseoleae</taxon>
        <taxon>Glycine</taxon>
        <taxon>Glycine subgen. Soja</taxon>
    </lineage>
</organism>
<sequence length="1164" mass="133614">MQCSHCNANMWYDERVSKDKRTTNPRFSLCCGNNKVELPFKNYQQNIRTYNMMFAFTSAGIKFDKSINHSRGPPTVRIQGQPCHRIGSMLPMTGKEPKFAQFPHNQIQEHIISQVSEMLDEYNVHAKTFRMTRDRLRDVQVDNIKLKLIANREKDGHAYNVPTVPEVAALISLDDGSRKGLNKGKRVILPSTFVGSLRYMDQLYFDGMTICSHVGFPNLFITLTCNPNWPEIHRLLNPLNLKAADRLDIISRVFKLKYEQMLMDLTKNHMLGKVIAYMYTIEFQKRGLPHAHLLLFLHLDNKYPSSDKIDQIILAEIPSQQDDPELYSLVKTHMVHGPCGTLNPGSPCMKEGKCSRFDPKMFQPHTVLDVDGFPVYRRRNNGHAIEKNGVIIDNRYIVPYNPRLLRKYQAHINIEWCNQSTSIKYLFKYINKGYDRVTVVLIHEDNDQTENGGTHNDEIKEYLDCRYICPCESTWRIFGFPIHGRKPAVERLHFYLLGQHSVLYEDHDDIDDVLSKPSISDSKFISWMNTNQNSIEGRNLTYAEFVSKFVYNQKKRCWHLSKKGYTIGRLLWVPPITGKLFYLRMMLTVCKGPTSFEDLRTIDNVQYSTYKEACFAMGFLQDDKEFIEAIKEAKGWGSTHYIRKLFVLLLLTATMSKPEQLDDRTLQNLVLLEIEELLQVNQRSLRDYPSMPYPEDANCPVYLDNSLILAELNYNNEELISEFEHLFSHMIASIYNQIVEVVNKDEGGMFFLYGYGGTGKTYIWKTLASSLRADNKIVIMVASSGIASLLLPEGRTAHSKFKIPISVFEDSTCNIYQGTQLAELLNETSPIIWDEAPMAHKFCFEALDHSLRDIVKHNSKDNKIFGGKVMVFGGDFRKILPVIPRGSRSDIVNATINSSYLWDHCQILRLTKNMRLQNNMQATNQEETAAFAQWIIDIGDDIIGDENDGYATIEIPQELLITEYNDPIHSIISSTFPDLSHHHNDPEYFQTRAILASTNETVQQVNDYMLIMIPGEQMEYLSYNSVDKSEKIESCHFRSLTTEFLNSSTTSGLPNYCLKLKIGTPIMLLRNLDQTQGLCNGTRLIITRLAKHVIAADIISGTNIGDHVYIPRMSLLPSQSPWPFKLLRRQFPIMLSYAMTINKSQGQSLSSVGLYLPKPVFSHD</sequence>
<dbReference type="GO" id="GO:0006310">
    <property type="term" value="P:DNA recombination"/>
    <property type="evidence" value="ECO:0007669"/>
    <property type="project" value="UniProtKB-KW"/>
</dbReference>
<evidence type="ECO:0000313" key="7">
    <source>
        <dbReference type="Proteomes" id="UP000008827"/>
    </source>
</evidence>
<dbReference type="InterPro" id="IPR025476">
    <property type="entry name" value="Helitron_helicase-like"/>
</dbReference>
<dbReference type="PANTHER" id="PTHR10492">
    <property type="match status" value="1"/>
</dbReference>
<keyword evidence="1" id="KW-0378">Hydrolase</keyword>
<evidence type="ECO:0000259" key="2">
    <source>
        <dbReference type="Pfam" id="PF05970"/>
    </source>
</evidence>
<dbReference type="InterPro" id="IPR010285">
    <property type="entry name" value="DNA_helicase_pif1-like_DEAD"/>
</dbReference>
<dbReference type="GO" id="GO:0043139">
    <property type="term" value="F:5'-3' DNA helicase activity"/>
    <property type="evidence" value="ECO:0007669"/>
    <property type="project" value="UniProtKB-EC"/>
</dbReference>
<dbReference type="AlphaFoldDB" id="A0A0R0EHZ1"/>
<feature type="domain" description="Helitron helicase-like" evidence="3">
    <location>
        <begin position="128"/>
        <end position="295"/>
    </location>
</feature>
<dbReference type="Gramene" id="KRG93833">
    <property type="protein sequence ID" value="KRG93833"/>
    <property type="gene ID" value="GLYMA_19G044800"/>
</dbReference>
<dbReference type="PANTHER" id="PTHR10492:SF78">
    <property type="entry name" value="ATP-DEPENDENT DNA HELICASE"/>
    <property type="match status" value="1"/>
</dbReference>
<dbReference type="PaxDb" id="3847-GLYMA19G05970.2"/>
<dbReference type="EMBL" id="CM000852">
    <property type="protein sequence ID" value="KRG93833.1"/>
    <property type="molecule type" value="Genomic_DNA"/>
</dbReference>
<comment type="catalytic activity">
    <reaction evidence="1">
        <text>ATP + H2O = ADP + phosphate + H(+)</text>
        <dbReference type="Rhea" id="RHEA:13065"/>
        <dbReference type="ChEBI" id="CHEBI:15377"/>
        <dbReference type="ChEBI" id="CHEBI:15378"/>
        <dbReference type="ChEBI" id="CHEBI:30616"/>
        <dbReference type="ChEBI" id="CHEBI:43474"/>
        <dbReference type="ChEBI" id="CHEBI:456216"/>
        <dbReference type="EC" id="5.6.2.3"/>
    </reaction>
</comment>
<dbReference type="GO" id="GO:0016787">
    <property type="term" value="F:hydrolase activity"/>
    <property type="evidence" value="ECO:0007669"/>
    <property type="project" value="UniProtKB-KW"/>
</dbReference>
<dbReference type="EC" id="5.6.2.3" evidence="1"/>
<dbReference type="EnsemblPlants" id="KRG93833">
    <property type="protein sequence ID" value="KRG93833"/>
    <property type="gene ID" value="GLYMA_19G044800"/>
</dbReference>
<evidence type="ECO:0000259" key="3">
    <source>
        <dbReference type="Pfam" id="PF14214"/>
    </source>
</evidence>
<dbReference type="GO" id="GO:0000723">
    <property type="term" value="P:telomere maintenance"/>
    <property type="evidence" value="ECO:0007669"/>
    <property type="project" value="InterPro"/>
</dbReference>
<proteinExistence type="inferred from homology"/>
<keyword evidence="1" id="KW-0234">DNA repair</keyword>
<evidence type="ECO:0000313" key="5">
    <source>
        <dbReference type="EMBL" id="KRG93833.1"/>
    </source>
</evidence>
<keyword evidence="1" id="KW-0347">Helicase</keyword>
<comment type="similarity">
    <text evidence="1">Belongs to the helicase family.</text>
</comment>
<comment type="cofactor">
    <cofactor evidence="1">
        <name>Mg(2+)</name>
        <dbReference type="ChEBI" id="CHEBI:18420"/>
    </cofactor>
</comment>
<evidence type="ECO:0000256" key="1">
    <source>
        <dbReference type="RuleBase" id="RU363044"/>
    </source>
</evidence>
<dbReference type="Pfam" id="PF14214">
    <property type="entry name" value="Helitron_like_N"/>
    <property type="match status" value="1"/>
</dbReference>
<keyword evidence="7" id="KW-1185">Reference proteome</keyword>
<feature type="domain" description="DNA helicase Pif1-like DEAD-box helicase" evidence="2">
    <location>
        <begin position="732"/>
        <end position="947"/>
    </location>
</feature>
<reference evidence="5" key="3">
    <citation type="submission" date="2018-07" db="EMBL/GenBank/DDBJ databases">
        <title>WGS assembly of Glycine max.</title>
        <authorList>
            <person name="Schmutz J."/>
            <person name="Cannon S."/>
            <person name="Schlueter J."/>
            <person name="Ma J."/>
            <person name="Mitros T."/>
            <person name="Nelson W."/>
            <person name="Hyten D."/>
            <person name="Song Q."/>
            <person name="Thelen J."/>
            <person name="Cheng J."/>
            <person name="Xu D."/>
            <person name="Hellsten U."/>
            <person name="May G."/>
            <person name="Yu Y."/>
            <person name="Sakurai T."/>
            <person name="Umezawa T."/>
            <person name="Bhattacharyya M."/>
            <person name="Sandhu D."/>
            <person name="Valliyodan B."/>
            <person name="Lindquist E."/>
            <person name="Peto M."/>
            <person name="Grant D."/>
            <person name="Shu S."/>
            <person name="Goodstein D."/>
            <person name="Barry K."/>
            <person name="Futrell-Griggs M."/>
            <person name="Abernathy B."/>
            <person name="Du J."/>
            <person name="Tian Z."/>
            <person name="Zhu L."/>
            <person name="Gill N."/>
            <person name="Joshi T."/>
            <person name="Libault M."/>
            <person name="Sethuraman A."/>
            <person name="Zhang X."/>
            <person name="Shinozaki K."/>
            <person name="Nguyen H."/>
            <person name="Wing R."/>
            <person name="Cregan P."/>
            <person name="Specht J."/>
            <person name="Grimwood J."/>
            <person name="Rokhsar D."/>
            <person name="Stacey G."/>
            <person name="Shoemaker R."/>
            <person name="Jackson S."/>
        </authorList>
    </citation>
    <scope>NUCLEOTIDE SEQUENCE</scope>
    <source>
        <tissue evidence="5">Callus</tissue>
    </source>
</reference>
<evidence type="ECO:0000313" key="6">
    <source>
        <dbReference type="EnsemblPlants" id="KRG93833"/>
    </source>
</evidence>
<dbReference type="InterPro" id="IPR027417">
    <property type="entry name" value="P-loop_NTPase"/>
</dbReference>
<dbReference type="GO" id="GO:0005524">
    <property type="term" value="F:ATP binding"/>
    <property type="evidence" value="ECO:0007669"/>
    <property type="project" value="UniProtKB-KW"/>
</dbReference>
<dbReference type="SUPFAM" id="SSF52540">
    <property type="entry name" value="P-loop containing nucleoside triphosphate hydrolases"/>
    <property type="match status" value="2"/>
</dbReference>
<name>A0A0R0EHZ1_SOYBN</name>
<dbReference type="Pfam" id="PF05970">
    <property type="entry name" value="PIF1"/>
    <property type="match status" value="1"/>
</dbReference>
<dbReference type="Pfam" id="PF21530">
    <property type="entry name" value="Pif1_2B_dom"/>
    <property type="match status" value="1"/>
</dbReference>
<reference evidence="5 6" key="1">
    <citation type="journal article" date="2010" name="Nature">
        <title>Genome sequence of the palaeopolyploid soybean.</title>
        <authorList>
            <person name="Schmutz J."/>
            <person name="Cannon S.B."/>
            <person name="Schlueter J."/>
            <person name="Ma J."/>
            <person name="Mitros T."/>
            <person name="Nelson W."/>
            <person name="Hyten D.L."/>
            <person name="Song Q."/>
            <person name="Thelen J.J."/>
            <person name="Cheng J."/>
            <person name="Xu D."/>
            <person name="Hellsten U."/>
            <person name="May G.D."/>
            <person name="Yu Y."/>
            <person name="Sakurai T."/>
            <person name="Umezawa T."/>
            <person name="Bhattacharyya M.K."/>
            <person name="Sandhu D."/>
            <person name="Valliyodan B."/>
            <person name="Lindquist E."/>
            <person name="Peto M."/>
            <person name="Grant D."/>
            <person name="Shu S."/>
            <person name="Goodstein D."/>
            <person name="Barry K."/>
            <person name="Futrell-Griggs M."/>
            <person name="Abernathy B."/>
            <person name="Du J."/>
            <person name="Tian Z."/>
            <person name="Zhu L."/>
            <person name="Gill N."/>
            <person name="Joshi T."/>
            <person name="Libault M."/>
            <person name="Sethuraman A."/>
            <person name="Zhang X.-C."/>
            <person name="Shinozaki K."/>
            <person name="Nguyen H.T."/>
            <person name="Wing R.A."/>
            <person name="Cregan P."/>
            <person name="Specht J."/>
            <person name="Grimwood J."/>
            <person name="Rokhsar D."/>
            <person name="Stacey G."/>
            <person name="Shoemaker R.C."/>
            <person name="Jackson S.A."/>
        </authorList>
    </citation>
    <scope>NUCLEOTIDE SEQUENCE</scope>
    <source>
        <strain evidence="6">cv. Williams 82</strain>
        <tissue evidence="5">Callus</tissue>
    </source>
</reference>
<evidence type="ECO:0000259" key="4">
    <source>
        <dbReference type="Pfam" id="PF21530"/>
    </source>
</evidence>
<keyword evidence="1" id="KW-0547">Nucleotide-binding</keyword>
<keyword evidence="1" id="KW-0067">ATP-binding</keyword>
<dbReference type="GO" id="GO:0006281">
    <property type="term" value="P:DNA repair"/>
    <property type="evidence" value="ECO:0007669"/>
    <property type="project" value="UniProtKB-KW"/>
</dbReference>
<reference evidence="6" key="2">
    <citation type="submission" date="2018-02" db="UniProtKB">
        <authorList>
            <consortium name="EnsemblPlants"/>
        </authorList>
    </citation>
    <scope>IDENTIFICATION</scope>
    <source>
        <strain evidence="6">Williams 82</strain>
    </source>
</reference>
<keyword evidence="1" id="KW-0227">DNA damage</keyword>
<dbReference type="Gene3D" id="3.40.50.300">
    <property type="entry name" value="P-loop containing nucleotide triphosphate hydrolases"/>
    <property type="match status" value="1"/>
</dbReference>
<dbReference type="InterPro" id="IPR049163">
    <property type="entry name" value="Pif1-like_2B_dom"/>
</dbReference>
<dbReference type="Proteomes" id="UP000008827">
    <property type="component" value="Chromosome 19"/>
</dbReference>
<accession>A0A0R0EHZ1</accession>
<protein>
    <recommendedName>
        <fullName evidence="1">ATP-dependent DNA helicase</fullName>
        <ecNumber evidence="1">5.6.2.3</ecNumber>
    </recommendedName>
</protein>
<dbReference type="InParanoid" id="A0A0R0EHZ1"/>
<keyword evidence="1" id="KW-0233">DNA recombination</keyword>
<gene>
    <name evidence="5" type="ORF">GLYMA_19G044800</name>
</gene>
<feature type="domain" description="DNA helicase Pif1-like 2B" evidence="4">
    <location>
        <begin position="1043"/>
        <end position="1089"/>
    </location>
</feature>